<dbReference type="RefSeq" id="WP_344121519.1">
    <property type="nucleotide sequence ID" value="NZ_BAAABW010000026.1"/>
</dbReference>
<organism evidence="3 4">
    <name type="scientific">Streptomyces blastmyceticus</name>
    <dbReference type="NCBI Taxonomy" id="68180"/>
    <lineage>
        <taxon>Bacteria</taxon>
        <taxon>Bacillati</taxon>
        <taxon>Actinomycetota</taxon>
        <taxon>Actinomycetes</taxon>
        <taxon>Kitasatosporales</taxon>
        <taxon>Streptomycetaceae</taxon>
        <taxon>Streptomyces</taxon>
    </lineage>
</organism>
<feature type="region of interest" description="Disordered" evidence="1">
    <location>
        <begin position="30"/>
        <end position="73"/>
    </location>
</feature>
<dbReference type="Pfam" id="PF14016">
    <property type="entry name" value="DUF4232"/>
    <property type="match status" value="1"/>
</dbReference>
<evidence type="ECO:0000256" key="1">
    <source>
        <dbReference type="SAM" id="MobiDB-lite"/>
    </source>
</evidence>
<evidence type="ECO:0000313" key="3">
    <source>
        <dbReference type="EMBL" id="GAA0368109.1"/>
    </source>
</evidence>
<sequence>MRPASSERTRIPLVRLGALLATVGLLSACGLPTPKPKPMDPPPELSKLRPGDAPSPDAPSGTPPPLDCPKSGLIAQAGPADAAMGLRVLTLELSNCGKERRVVNGYPDIRILDRDRKPVEVELERGAKSILAQENFDAGPIPVTLLPGQKAVAALAWRNTVDMTGSPVNGTYVSVAPVPGSARQLVPETIDLGTTGKLGLSAWAEPKR</sequence>
<evidence type="ECO:0000259" key="2">
    <source>
        <dbReference type="Pfam" id="PF14016"/>
    </source>
</evidence>
<accession>A0ABN0XN01</accession>
<keyword evidence="4" id="KW-1185">Reference proteome</keyword>
<dbReference type="PROSITE" id="PS51257">
    <property type="entry name" value="PROKAR_LIPOPROTEIN"/>
    <property type="match status" value="1"/>
</dbReference>
<reference evidence="3 4" key="1">
    <citation type="journal article" date="2019" name="Int. J. Syst. Evol. Microbiol.">
        <title>The Global Catalogue of Microorganisms (GCM) 10K type strain sequencing project: providing services to taxonomists for standard genome sequencing and annotation.</title>
        <authorList>
            <consortium name="The Broad Institute Genomics Platform"/>
            <consortium name="The Broad Institute Genome Sequencing Center for Infectious Disease"/>
            <person name="Wu L."/>
            <person name="Ma J."/>
        </authorList>
    </citation>
    <scope>NUCLEOTIDE SEQUENCE [LARGE SCALE GENOMIC DNA]</scope>
    <source>
        <strain evidence="3 4">JCM 4565</strain>
    </source>
</reference>
<protein>
    <recommendedName>
        <fullName evidence="2">DUF4232 domain-containing protein</fullName>
    </recommendedName>
</protein>
<gene>
    <name evidence="3" type="ORF">GCM10010319_52550</name>
</gene>
<feature type="compositionally biased region" description="Pro residues" evidence="1">
    <location>
        <begin position="33"/>
        <end position="44"/>
    </location>
</feature>
<feature type="domain" description="DUF4232" evidence="2">
    <location>
        <begin position="68"/>
        <end position="203"/>
    </location>
</feature>
<evidence type="ECO:0000313" key="4">
    <source>
        <dbReference type="Proteomes" id="UP001500063"/>
    </source>
</evidence>
<comment type="caution">
    <text evidence="3">The sequence shown here is derived from an EMBL/GenBank/DDBJ whole genome shotgun (WGS) entry which is preliminary data.</text>
</comment>
<proteinExistence type="predicted"/>
<dbReference type="Proteomes" id="UP001500063">
    <property type="component" value="Unassembled WGS sequence"/>
</dbReference>
<dbReference type="EMBL" id="BAAABW010000026">
    <property type="protein sequence ID" value="GAA0368109.1"/>
    <property type="molecule type" value="Genomic_DNA"/>
</dbReference>
<dbReference type="InterPro" id="IPR025326">
    <property type="entry name" value="DUF4232"/>
</dbReference>
<name>A0ABN0XN01_9ACTN</name>